<organism evidence="1">
    <name type="scientific">Lotus japonicus</name>
    <name type="common">Lotus corniculatus var. japonicus</name>
    <dbReference type="NCBI Taxonomy" id="34305"/>
    <lineage>
        <taxon>Eukaryota</taxon>
        <taxon>Viridiplantae</taxon>
        <taxon>Streptophyta</taxon>
        <taxon>Embryophyta</taxon>
        <taxon>Tracheophyta</taxon>
        <taxon>Spermatophyta</taxon>
        <taxon>Magnoliopsida</taxon>
        <taxon>eudicotyledons</taxon>
        <taxon>Gunneridae</taxon>
        <taxon>Pentapetalae</taxon>
        <taxon>rosids</taxon>
        <taxon>fabids</taxon>
        <taxon>Fabales</taxon>
        <taxon>Fabaceae</taxon>
        <taxon>Papilionoideae</taxon>
        <taxon>50 kb inversion clade</taxon>
        <taxon>NPAAA clade</taxon>
        <taxon>Hologalegina</taxon>
        <taxon>robinioid clade</taxon>
        <taxon>Loteae</taxon>
        <taxon>Lotus</taxon>
    </lineage>
</organism>
<reference evidence="1" key="1">
    <citation type="submission" date="2012-05" db="EMBL/GenBank/DDBJ databases">
        <authorList>
            <person name="Krishnakumar V."/>
            <person name="Cheung F."/>
            <person name="Xiao Y."/>
            <person name="Chan A."/>
            <person name="Moskal W.A."/>
            <person name="Town C.D."/>
        </authorList>
    </citation>
    <scope>NUCLEOTIDE SEQUENCE</scope>
</reference>
<dbReference type="EMBL" id="BT135466">
    <property type="protein sequence ID" value="AFK35261.1"/>
    <property type="molecule type" value="mRNA"/>
</dbReference>
<proteinExistence type="evidence at transcript level"/>
<evidence type="ECO:0000313" key="1">
    <source>
        <dbReference type="EMBL" id="AFK35261.1"/>
    </source>
</evidence>
<sequence length="27" mass="3240">MLRWRRGSNRRSKDGRSCIVFLLVVYA</sequence>
<dbReference type="AlphaFoldDB" id="I3S4R9"/>
<name>I3S4R9_LOTJA</name>
<protein>
    <submittedName>
        <fullName evidence="1">Uncharacterized protein</fullName>
    </submittedName>
</protein>
<accession>I3S4R9</accession>